<name>A0A6G1JTD4_9PLEO</name>
<evidence type="ECO:0000313" key="2">
    <source>
        <dbReference type="EMBL" id="KAF2703542.1"/>
    </source>
</evidence>
<dbReference type="GO" id="GO:0004842">
    <property type="term" value="F:ubiquitin-protein transferase activity"/>
    <property type="evidence" value="ECO:0007669"/>
    <property type="project" value="TreeGrafter"/>
</dbReference>
<feature type="compositionally biased region" description="Low complexity" evidence="1">
    <location>
        <begin position="65"/>
        <end position="82"/>
    </location>
</feature>
<sequence>MSREPASPTNAHPHVSGLHLPRIAIQPEPRRYPGDGFDYRRPVSMQRQEEQAAVIDLTADDAGPSTSNGTNSRRTTARTQRPPRFAREIIDLVDEDSGRPTAHSESPEIQFISSRALSPPRRLNQHNGNSDQDDVEFVAENRLPVERRRGHLRNMMADVFDDLERERDPIHFNQFNHLRARLQEVVNNGHPPIIPRRAGGQDRREGRIRLGFVAPTMNFEMVGFDMGFGAGPVVPPPVYDKPEAAPEGFTRSPEEDDTIICPNCRDDLCLGDSDLKKQVWIVKGCGHVYCGECTANRSLKKSAKGKERAAGRPRPPAFKSCVVEGCEKRTVSPKSMIQIFL</sequence>
<dbReference type="InterPro" id="IPR038886">
    <property type="entry name" value="E3_SLX5/Rfp1"/>
</dbReference>
<accession>A0A6G1JTD4</accession>
<feature type="compositionally biased region" description="Basic and acidic residues" evidence="1">
    <location>
        <begin position="28"/>
        <end position="41"/>
    </location>
</feature>
<protein>
    <submittedName>
        <fullName evidence="2">Uncharacterized protein</fullName>
    </submittedName>
</protein>
<evidence type="ECO:0000313" key="3">
    <source>
        <dbReference type="Proteomes" id="UP000799428"/>
    </source>
</evidence>
<reference evidence="2" key="1">
    <citation type="journal article" date="2020" name="Stud. Mycol.">
        <title>101 Dothideomycetes genomes: a test case for predicting lifestyles and emergence of pathogens.</title>
        <authorList>
            <person name="Haridas S."/>
            <person name="Albert R."/>
            <person name="Binder M."/>
            <person name="Bloem J."/>
            <person name="Labutti K."/>
            <person name="Salamov A."/>
            <person name="Andreopoulos B."/>
            <person name="Baker S."/>
            <person name="Barry K."/>
            <person name="Bills G."/>
            <person name="Bluhm B."/>
            <person name="Cannon C."/>
            <person name="Castanera R."/>
            <person name="Culley D."/>
            <person name="Daum C."/>
            <person name="Ezra D."/>
            <person name="Gonzalez J."/>
            <person name="Henrissat B."/>
            <person name="Kuo A."/>
            <person name="Liang C."/>
            <person name="Lipzen A."/>
            <person name="Lutzoni F."/>
            <person name="Magnuson J."/>
            <person name="Mondo S."/>
            <person name="Nolan M."/>
            <person name="Ohm R."/>
            <person name="Pangilinan J."/>
            <person name="Park H.-J."/>
            <person name="Ramirez L."/>
            <person name="Alfaro M."/>
            <person name="Sun H."/>
            <person name="Tritt A."/>
            <person name="Yoshinaga Y."/>
            <person name="Zwiers L.-H."/>
            <person name="Turgeon B."/>
            <person name="Goodwin S."/>
            <person name="Spatafora J."/>
            <person name="Crous P."/>
            <person name="Grigoriev I."/>
        </authorList>
    </citation>
    <scope>NUCLEOTIDE SEQUENCE</scope>
    <source>
        <strain evidence="2">CBS 279.74</strain>
    </source>
</reference>
<dbReference type="PANTHER" id="PTHR28042">
    <property type="entry name" value="E3 UBIQUITIN-PROTEIN LIGASE COMPLEX SLX5-SLX8 SUBUNIT SLX5"/>
    <property type="match status" value="1"/>
</dbReference>
<dbReference type="OrthoDB" id="2398441at2759"/>
<gene>
    <name evidence="2" type="ORF">K504DRAFT_392348</name>
</gene>
<organism evidence="2 3">
    <name type="scientific">Pleomassaria siparia CBS 279.74</name>
    <dbReference type="NCBI Taxonomy" id="1314801"/>
    <lineage>
        <taxon>Eukaryota</taxon>
        <taxon>Fungi</taxon>
        <taxon>Dikarya</taxon>
        <taxon>Ascomycota</taxon>
        <taxon>Pezizomycotina</taxon>
        <taxon>Dothideomycetes</taxon>
        <taxon>Pleosporomycetidae</taxon>
        <taxon>Pleosporales</taxon>
        <taxon>Pleomassariaceae</taxon>
        <taxon>Pleomassaria</taxon>
    </lineage>
</organism>
<dbReference type="Proteomes" id="UP000799428">
    <property type="component" value="Unassembled WGS sequence"/>
</dbReference>
<feature type="region of interest" description="Disordered" evidence="1">
    <location>
        <begin position="1"/>
        <end position="82"/>
    </location>
</feature>
<dbReference type="GO" id="GO:0033768">
    <property type="term" value="C:SUMO-targeted ubiquitin ligase complex"/>
    <property type="evidence" value="ECO:0007669"/>
    <property type="project" value="TreeGrafter"/>
</dbReference>
<proteinExistence type="predicted"/>
<dbReference type="AlphaFoldDB" id="A0A6G1JTD4"/>
<dbReference type="EMBL" id="MU005787">
    <property type="protein sequence ID" value="KAF2703542.1"/>
    <property type="molecule type" value="Genomic_DNA"/>
</dbReference>
<dbReference type="PANTHER" id="PTHR28042:SF1">
    <property type="entry name" value="E3 UBIQUITIN-PROTEIN LIGASE COMPLEX SLX5-SLX8 SUBUNIT SLX5"/>
    <property type="match status" value="1"/>
</dbReference>
<evidence type="ECO:0000256" key="1">
    <source>
        <dbReference type="SAM" id="MobiDB-lite"/>
    </source>
</evidence>
<keyword evidence="3" id="KW-1185">Reference proteome</keyword>
<feature type="region of interest" description="Disordered" evidence="1">
    <location>
        <begin position="94"/>
        <end position="132"/>
    </location>
</feature>